<organism evidence="2 3">
    <name type="scientific">Scophthalmus maximus</name>
    <name type="common">Turbot</name>
    <name type="synonym">Psetta maxima</name>
    <dbReference type="NCBI Taxonomy" id="52904"/>
    <lineage>
        <taxon>Eukaryota</taxon>
        <taxon>Metazoa</taxon>
        <taxon>Chordata</taxon>
        <taxon>Craniata</taxon>
        <taxon>Vertebrata</taxon>
        <taxon>Euteleostomi</taxon>
        <taxon>Actinopterygii</taxon>
        <taxon>Neopterygii</taxon>
        <taxon>Teleostei</taxon>
        <taxon>Neoteleostei</taxon>
        <taxon>Acanthomorphata</taxon>
        <taxon>Carangaria</taxon>
        <taxon>Pleuronectiformes</taxon>
        <taxon>Pleuronectoidei</taxon>
        <taxon>Scophthalmidae</taxon>
        <taxon>Scophthalmus</taxon>
    </lineage>
</organism>
<gene>
    <name evidence="2" type="ORF">F2P81_009059</name>
</gene>
<dbReference type="PANTHER" id="PTHR13169">
    <property type="entry name" value="UBIQUITIN-LIKE PROTEIN 3 HCG-1 PROTEIN"/>
    <property type="match status" value="1"/>
</dbReference>
<dbReference type="InterPro" id="IPR040015">
    <property type="entry name" value="UBL3-like"/>
</dbReference>
<protein>
    <recommendedName>
        <fullName evidence="1">UBL3-like ubiquitin domain-containing protein</fullName>
    </recommendedName>
</protein>
<name>A0A6A4T0K5_SCOMX</name>
<dbReference type="Gene3D" id="3.10.20.90">
    <property type="entry name" value="Phosphatidylinositol 3-kinase Catalytic Subunit, Chain A, domain 1"/>
    <property type="match status" value="2"/>
</dbReference>
<dbReference type="AlphaFoldDB" id="A0A6A4T0K5"/>
<comment type="caution">
    <text evidence="2">The sequence shown here is derived from an EMBL/GenBank/DDBJ whole genome shotgun (WGS) entry which is preliminary data.</text>
</comment>
<reference evidence="2 3" key="1">
    <citation type="submission" date="2019-06" db="EMBL/GenBank/DDBJ databases">
        <title>Draft genomes of female and male turbot (Scophthalmus maximus).</title>
        <authorList>
            <person name="Xu H."/>
            <person name="Xu X.-W."/>
            <person name="Shao C."/>
            <person name="Chen S."/>
        </authorList>
    </citation>
    <scope>NUCLEOTIDE SEQUENCE [LARGE SCALE GENOMIC DNA]</scope>
    <source>
        <strain evidence="2">Ysfricsl-2016a</strain>
        <tissue evidence="2">Blood</tissue>
    </source>
</reference>
<dbReference type="PANTHER" id="PTHR13169:SF0">
    <property type="entry name" value="UBIQUITIN-LIKE PROTEIN 3"/>
    <property type="match status" value="1"/>
</dbReference>
<dbReference type="InterPro" id="IPR029071">
    <property type="entry name" value="Ubiquitin-like_domsf"/>
</dbReference>
<proteinExistence type="predicted"/>
<evidence type="ECO:0000313" key="2">
    <source>
        <dbReference type="EMBL" id="KAF0038575.1"/>
    </source>
</evidence>
<feature type="domain" description="UBL3-like ubiquitin" evidence="1">
    <location>
        <begin position="66"/>
        <end position="102"/>
    </location>
</feature>
<accession>A0A6A4T0K5</accession>
<dbReference type="SUPFAM" id="SSF54236">
    <property type="entry name" value="Ubiquitin-like"/>
    <property type="match status" value="1"/>
</dbReference>
<dbReference type="Proteomes" id="UP000438429">
    <property type="component" value="Unassembled WGS sequence"/>
</dbReference>
<sequence length="256" mass="28818">MTAERVVVRNTTIASGEEQNESASAPVITIVVSVQHQRFGGDCVIQDTANLCCLFLLVHFPSWFIKINLRLILVSGKTKEFLFSPNDSAADIAKHVYDNWPMVSGKTKEFLFSPNDSAADIAKHVYDNWPMDWEEEQVSSPNILRLIYQGRFLHGNVTLGVYVTFTTCDSDKKQRQHCQMDTTGLVGVCVANGSLNAVRSFCRVWTGYTENNIVMAWKKIHQAKQQDMISLAQCVAHRRLRTWRITINCSPQACGS</sequence>
<dbReference type="Pfam" id="PF13881">
    <property type="entry name" value="Rad60-SLD_2"/>
    <property type="match status" value="2"/>
</dbReference>
<feature type="domain" description="UBL3-like ubiquitin" evidence="1">
    <location>
        <begin position="103"/>
        <end position="163"/>
    </location>
</feature>
<evidence type="ECO:0000313" key="3">
    <source>
        <dbReference type="Proteomes" id="UP000438429"/>
    </source>
</evidence>
<dbReference type="EMBL" id="VEVO01000008">
    <property type="protein sequence ID" value="KAF0038575.1"/>
    <property type="molecule type" value="Genomic_DNA"/>
</dbReference>
<dbReference type="InterPro" id="IPR039540">
    <property type="entry name" value="UBL3-like_ubiquitin_dom"/>
</dbReference>
<evidence type="ECO:0000259" key="1">
    <source>
        <dbReference type="Pfam" id="PF13881"/>
    </source>
</evidence>